<dbReference type="CDD" id="cd02017">
    <property type="entry name" value="TPP_E1_EcPDC_like"/>
    <property type="match status" value="1"/>
</dbReference>
<dbReference type="PANTHER" id="PTHR43825:SF3">
    <property type="entry name" value="PYRUVATE DEHYDROGENASE E1 COMPONENT"/>
    <property type="match status" value="1"/>
</dbReference>
<evidence type="ECO:0000256" key="4">
    <source>
        <dbReference type="ARBA" id="ARBA00017172"/>
    </source>
</evidence>
<evidence type="ECO:0000313" key="14">
    <source>
        <dbReference type="EMBL" id="KAA6181471.1"/>
    </source>
</evidence>
<feature type="binding site" evidence="10">
    <location>
        <position position="275"/>
    </location>
    <ligand>
        <name>Mg(2+)</name>
        <dbReference type="ChEBI" id="CHEBI:18420"/>
    </ligand>
</feature>
<feature type="binding site" evidence="10">
    <location>
        <position position="243"/>
    </location>
    <ligand>
        <name>Mg(2+)</name>
        <dbReference type="ChEBI" id="CHEBI:18420"/>
    </ligand>
</feature>
<keyword evidence="5 9" id="KW-0560">Oxidoreductase</keyword>
<dbReference type="InterPro" id="IPR055152">
    <property type="entry name" value="Transketolase-like_C_2"/>
</dbReference>
<dbReference type="Pfam" id="PF00456">
    <property type="entry name" value="Transketolase_N"/>
    <property type="match status" value="1"/>
</dbReference>
<dbReference type="PIRSF" id="PIRSF000156">
    <property type="entry name" value="Pyruvate_dh_E1"/>
    <property type="match status" value="1"/>
</dbReference>
<gene>
    <name evidence="14" type="primary">aceE</name>
    <name evidence="14" type="ORF">F3K53_10155</name>
</gene>
<comment type="caution">
    <text evidence="14">The sequence shown here is derived from an EMBL/GenBank/DDBJ whole genome shotgun (WGS) entry which is preliminary data.</text>
</comment>
<dbReference type="AlphaFoldDB" id="A0A5M8FEK0"/>
<dbReference type="InterPro" id="IPR051157">
    <property type="entry name" value="PDH/Transketolase"/>
</dbReference>
<dbReference type="InterPro" id="IPR041621">
    <property type="entry name" value="PDH_E1_M"/>
</dbReference>
<evidence type="ECO:0000256" key="9">
    <source>
        <dbReference type="PIRNR" id="PIRNR000156"/>
    </source>
</evidence>
<evidence type="ECO:0000259" key="11">
    <source>
        <dbReference type="Pfam" id="PF00456"/>
    </source>
</evidence>
<dbReference type="InterPro" id="IPR005474">
    <property type="entry name" value="Transketolase_N"/>
</dbReference>
<dbReference type="Gene3D" id="3.40.50.920">
    <property type="match status" value="1"/>
</dbReference>
<protein>
    <recommendedName>
        <fullName evidence="4 9">Pyruvate dehydrogenase E1 component</fullName>
        <ecNumber evidence="3 9">1.2.4.1</ecNumber>
    </recommendedName>
</protein>
<dbReference type="InterPro" id="IPR009014">
    <property type="entry name" value="Transketo_C/PFOR_II"/>
</dbReference>
<evidence type="ECO:0000313" key="15">
    <source>
        <dbReference type="Proteomes" id="UP000323909"/>
    </source>
</evidence>
<proteinExistence type="predicted"/>
<comment type="function">
    <text evidence="2 9">Component of the pyruvate dehydrogenase (PDH) complex, that catalyzes the overall conversion of pyruvate to acetyl-CoA and CO(2).</text>
</comment>
<dbReference type="EMBL" id="VWXT01000135">
    <property type="protein sequence ID" value="KAA6181471.1"/>
    <property type="molecule type" value="Genomic_DNA"/>
</dbReference>
<evidence type="ECO:0000256" key="7">
    <source>
        <dbReference type="ARBA" id="ARBA00023317"/>
    </source>
</evidence>
<evidence type="ECO:0000256" key="10">
    <source>
        <dbReference type="PIRSR" id="PIRSR000156-1"/>
    </source>
</evidence>
<keyword evidence="10" id="KW-0460">Magnesium</keyword>
<dbReference type="Gene3D" id="3.40.50.970">
    <property type="match status" value="2"/>
</dbReference>
<evidence type="ECO:0000259" key="12">
    <source>
        <dbReference type="Pfam" id="PF17831"/>
    </source>
</evidence>
<feature type="domain" description="Transketolase-like C-terminal" evidence="13">
    <location>
        <begin position="724"/>
        <end position="856"/>
    </location>
</feature>
<feature type="domain" description="Transketolase N-terminal" evidence="11">
    <location>
        <begin position="98"/>
        <end position="309"/>
    </location>
</feature>
<reference evidence="14 15" key="1">
    <citation type="submission" date="2019-09" db="EMBL/GenBank/DDBJ databases">
        <title>Genomic sequencing of 4 copper resistant soil isolates.</title>
        <authorList>
            <person name="Havryliuk O."/>
        </authorList>
    </citation>
    <scope>NUCLEOTIDE SEQUENCE [LARGE SCALE GENOMIC DNA]</scope>
    <source>
        <strain evidence="14 15">UKR4</strain>
    </source>
</reference>
<dbReference type="Pfam" id="PF22613">
    <property type="entry name" value="Transketolase_C_1"/>
    <property type="match status" value="1"/>
</dbReference>
<accession>A0A5M8FEK0</accession>
<evidence type="ECO:0000259" key="13">
    <source>
        <dbReference type="Pfam" id="PF22613"/>
    </source>
</evidence>
<dbReference type="Proteomes" id="UP000323909">
    <property type="component" value="Unassembled WGS sequence"/>
</dbReference>
<organism evidence="14 15">
    <name type="scientific">Pseudomonas veronii</name>
    <dbReference type="NCBI Taxonomy" id="76761"/>
    <lineage>
        <taxon>Bacteria</taxon>
        <taxon>Pseudomonadati</taxon>
        <taxon>Pseudomonadota</taxon>
        <taxon>Gammaproteobacteria</taxon>
        <taxon>Pseudomonadales</taxon>
        <taxon>Pseudomonadaceae</taxon>
        <taxon>Pseudomonas</taxon>
    </lineage>
</organism>
<name>A0A5M8FEK0_PSEVE</name>
<dbReference type="EC" id="1.2.4.1" evidence="3 9"/>
<dbReference type="GO" id="GO:0046872">
    <property type="term" value="F:metal ion binding"/>
    <property type="evidence" value="ECO:0007669"/>
    <property type="project" value="UniProtKB-KW"/>
</dbReference>
<comment type="cofactor">
    <cofactor evidence="10">
        <name>Mg(2+)</name>
        <dbReference type="ChEBI" id="CHEBI:18420"/>
    </cofactor>
</comment>
<dbReference type="Pfam" id="PF17831">
    <property type="entry name" value="PDH_E1_M"/>
    <property type="match status" value="1"/>
</dbReference>
<evidence type="ECO:0000256" key="2">
    <source>
        <dbReference type="ARBA" id="ARBA00003157"/>
    </source>
</evidence>
<dbReference type="NCBIfam" id="TIGR00759">
    <property type="entry name" value="aceE"/>
    <property type="match status" value="1"/>
</dbReference>
<dbReference type="GO" id="GO:0004739">
    <property type="term" value="F:pyruvate dehydrogenase (acetyl-transferring) activity"/>
    <property type="evidence" value="ECO:0007669"/>
    <property type="project" value="UniProtKB-EC"/>
</dbReference>
<evidence type="ECO:0000256" key="1">
    <source>
        <dbReference type="ARBA" id="ARBA00001964"/>
    </source>
</evidence>
<dbReference type="SUPFAM" id="SSF52518">
    <property type="entry name" value="Thiamin diphosphate-binding fold (THDP-binding)"/>
    <property type="match status" value="2"/>
</dbReference>
<comment type="catalytic activity">
    <reaction evidence="8 9">
        <text>N(6)-[(R)-lipoyl]-L-lysyl-[protein] + pyruvate + H(+) = N(6)-[(R)-S(8)-acetyldihydrolipoyl]-L-lysyl-[protein] + CO2</text>
        <dbReference type="Rhea" id="RHEA:19189"/>
        <dbReference type="Rhea" id="RHEA-COMP:10474"/>
        <dbReference type="Rhea" id="RHEA-COMP:10478"/>
        <dbReference type="ChEBI" id="CHEBI:15361"/>
        <dbReference type="ChEBI" id="CHEBI:15378"/>
        <dbReference type="ChEBI" id="CHEBI:16526"/>
        <dbReference type="ChEBI" id="CHEBI:83099"/>
        <dbReference type="ChEBI" id="CHEBI:83111"/>
        <dbReference type="EC" id="1.2.4.1"/>
    </reaction>
</comment>
<dbReference type="SUPFAM" id="SSF52922">
    <property type="entry name" value="TK C-terminal domain-like"/>
    <property type="match status" value="1"/>
</dbReference>
<dbReference type="InterPro" id="IPR035807">
    <property type="entry name" value="PDC_E1_N"/>
</dbReference>
<feature type="binding site" evidence="10">
    <location>
        <position position="273"/>
    </location>
    <ligand>
        <name>Mg(2+)</name>
        <dbReference type="ChEBI" id="CHEBI:18420"/>
    </ligand>
</feature>
<feature type="domain" description="Pyruvate dehydrogenase E1 component middle" evidence="12">
    <location>
        <begin position="493"/>
        <end position="708"/>
    </location>
</feature>
<evidence type="ECO:0000256" key="3">
    <source>
        <dbReference type="ARBA" id="ARBA00012281"/>
    </source>
</evidence>
<keyword evidence="6 9" id="KW-0786">Thiamine pyrophosphate</keyword>
<evidence type="ECO:0000256" key="5">
    <source>
        <dbReference type="ARBA" id="ARBA00023002"/>
    </source>
</evidence>
<keyword evidence="7 9" id="KW-0670">Pyruvate</keyword>
<evidence type="ECO:0000256" key="8">
    <source>
        <dbReference type="ARBA" id="ARBA00051231"/>
    </source>
</evidence>
<dbReference type="InterPro" id="IPR029061">
    <property type="entry name" value="THDP-binding"/>
</dbReference>
<evidence type="ECO:0000256" key="6">
    <source>
        <dbReference type="ARBA" id="ARBA00023052"/>
    </source>
</evidence>
<dbReference type="FunFam" id="3.40.50.970:FF:000011">
    <property type="entry name" value="Pyruvate dehydrogenase E1 component"/>
    <property type="match status" value="1"/>
</dbReference>
<sequence>MTMDARLGGVQLGVALQLPVDVDPEETKEWLDAFDGVVHHVGVERGRYLLQRLIRQAGRCGIAASTTLRTAYCNTLHHSEQGHFSGDLELERQLAGWVRWNAMAMVVQANRRHGELGGHIASYASAADLFEVGFNHFFRAGPSGETNDLVFFQAHSAPGIYARAFLEGRLSERQLANYRREAGGEGLCSYPHPWSMPDFWQFPTGSMGLGPISAIYQARFMRYLQHRHLSPSSTRHVWGFFGDGEMDEPESLAALGLAAREGLDNLTFVINCNLQRLDGPVRGNGKVIEELEAQFLGAGWNVVKVLWGSEWDALLDQDHDGVLQHYLDITVDGEYQSLSTLDGAARRQRFFARHPRLLEKVAHLDDHQLEQMRRGGHDPLKIHAAYTAALACKGRPTVILAKTEKGHGMGRWGQGKMIAHQQKQLDAEALLAFRDRFALPLSDEDVHAARLFKPEADSPVMRYLHSRRQALHGYLPSRSSVAVPLETPAASEFAGFASVGESKPMSTTLAFVRMLGTLLKAPVLGERIVPIVADEARTFGMANLFHKYGIYSPQGQLYTPEDKDSIVSYREARDGQILEEGITEAGAMSSWIAAGTAYSTHGMAMLPVYIFYSMFGFQRVADLIWAAADQRTRGFLIGATSGRTTLAGEGLQHQDGSSHVVAATVPNCRAYDPAFAGELAVIVDHGLKCMLTAQEDVFYYLTVTNENYLQRSLPDGAEADVIKGMYLLDTLDAGSDAPLVRLLGSGAILNEVLAAANRLREQWGVTVQVWSVTSFSELERDARSAQHARLAGAQTTLGHVEQCLGGSAPVVAATDYVRAYAQLIAPYVSAPFKVLGTDGFGCSDTRRALRRYFEVDSQAICLTALQALVEQGRLAADTVAKARRVMDDTDNRHA</sequence>
<dbReference type="InterPro" id="IPR004660">
    <property type="entry name" value="PDH_E1"/>
</dbReference>
<comment type="cofactor">
    <cofactor evidence="1 9">
        <name>thiamine diphosphate</name>
        <dbReference type="ChEBI" id="CHEBI:58937"/>
    </cofactor>
</comment>
<dbReference type="PANTHER" id="PTHR43825">
    <property type="entry name" value="PYRUVATE DEHYDROGENASE E1 COMPONENT"/>
    <property type="match status" value="1"/>
</dbReference>
<keyword evidence="10" id="KW-0479">Metal-binding</keyword>